<dbReference type="HOGENOM" id="CLU_2682632_0_0_0"/>
<evidence type="ECO:0000313" key="1">
    <source>
        <dbReference type="EMBL" id="AEU36867.1"/>
    </source>
</evidence>
<protein>
    <submittedName>
        <fullName evidence="1">Uncharacterized protein</fullName>
    </submittedName>
</protein>
<dbReference type="KEGG" id="gma:AciX8_2554"/>
<dbReference type="Proteomes" id="UP000007113">
    <property type="component" value="Chromosome"/>
</dbReference>
<evidence type="ECO:0000313" key="2">
    <source>
        <dbReference type="Proteomes" id="UP000007113"/>
    </source>
</evidence>
<dbReference type="EMBL" id="CP003130">
    <property type="protein sequence ID" value="AEU36867.1"/>
    <property type="molecule type" value="Genomic_DNA"/>
</dbReference>
<sequence>MNENQAGTIVPAWFSLVVPAWQRHRNVYITAWAIIGQTGWQKINAGNRCLTTVLFHPRRCIARNRFTVSRCNDG</sequence>
<name>G8P073_GRAMM</name>
<proteinExistence type="predicted"/>
<organism evidence="1 2">
    <name type="scientific">Granulicella mallensis (strain ATCC BAA-1857 / DSM 23137 / MP5ACTX8)</name>
    <dbReference type="NCBI Taxonomy" id="682795"/>
    <lineage>
        <taxon>Bacteria</taxon>
        <taxon>Pseudomonadati</taxon>
        <taxon>Acidobacteriota</taxon>
        <taxon>Terriglobia</taxon>
        <taxon>Terriglobales</taxon>
        <taxon>Acidobacteriaceae</taxon>
        <taxon>Granulicella</taxon>
    </lineage>
</organism>
<gene>
    <name evidence="1" type="ordered locus">AciX8_2554</name>
</gene>
<dbReference type="AlphaFoldDB" id="G8P073"/>
<reference evidence="1 2" key="1">
    <citation type="submission" date="2011-11" db="EMBL/GenBank/DDBJ databases">
        <title>Complete sequence of Granulicella mallensis MP5ACTX8.</title>
        <authorList>
            <consortium name="US DOE Joint Genome Institute"/>
            <person name="Lucas S."/>
            <person name="Copeland A."/>
            <person name="Lapidus A."/>
            <person name="Cheng J.-F."/>
            <person name="Goodwin L."/>
            <person name="Pitluck S."/>
            <person name="Peters L."/>
            <person name="Lu M."/>
            <person name="Detter J.C."/>
            <person name="Han C."/>
            <person name="Tapia R."/>
            <person name="Land M."/>
            <person name="Hauser L."/>
            <person name="Kyrpides N."/>
            <person name="Ivanova N."/>
            <person name="Mikhailova N."/>
            <person name="Pagani I."/>
            <person name="Rawat S."/>
            <person name="Mannisto M."/>
            <person name="Haggblom M."/>
            <person name="Woyke T."/>
        </authorList>
    </citation>
    <scope>NUCLEOTIDE SEQUENCE [LARGE SCALE GENOMIC DNA]</scope>
    <source>
        <strain evidence="2">ATCC BAA-1857 / DSM 23137 / MP5ACTX8</strain>
    </source>
</reference>
<keyword evidence="2" id="KW-1185">Reference proteome</keyword>
<accession>G8P073</accession>